<evidence type="ECO:0000313" key="3">
    <source>
        <dbReference type="EMBL" id="KOB61492.1"/>
    </source>
</evidence>
<dbReference type="Proteomes" id="UP000037510">
    <property type="component" value="Unassembled WGS sequence"/>
</dbReference>
<keyword evidence="2" id="KW-0472">Membrane</keyword>
<keyword evidence="4" id="KW-1185">Reference proteome</keyword>
<dbReference type="EMBL" id="JTDY01010055">
    <property type="protein sequence ID" value="KOB61492.1"/>
    <property type="molecule type" value="Genomic_DNA"/>
</dbReference>
<evidence type="ECO:0008006" key="5">
    <source>
        <dbReference type="Google" id="ProtNLM"/>
    </source>
</evidence>
<evidence type="ECO:0000256" key="2">
    <source>
        <dbReference type="SAM" id="Phobius"/>
    </source>
</evidence>
<protein>
    <recommendedName>
        <fullName evidence="5">Acyltransferase 3 domain-containing protein</fullName>
    </recommendedName>
</protein>
<feature type="non-terminal residue" evidence="3">
    <location>
        <position position="1"/>
    </location>
</feature>
<feature type="transmembrane region" description="Helical" evidence="2">
    <location>
        <begin position="51"/>
        <end position="72"/>
    </location>
</feature>
<sequence>TYELLSYQLIYNGLMIVQIFFFISGFLLVYNFQIYAERIKITWFDIPKVMILRYCRLSPALAVVLAFTATWLRHLGSGPLWKLFVTNSVVADCRTYWWHHLLYINNYMREDRYCIIPTWFVSHWFKHIAADTQIYLIGMIACVATIYRRRHLTLAVLLIVATVIPMVQVWLQDLDGVVIMTPEFYRNWDSLTFHNAHVLGHNNLQCFVFFSLVFWLSIPAVALWFCTGHTFYADGERASLVIRMLYAGAHRLVLAAITGLFIFGMVLKAPSNFRIISEWRGWLIPSRLSYSVYLLHMNLVHILMATRLQLGWVSFYNVILAYLGIVLLTYMLAVPFFLMVEAPFNKLVKALLEPVKPTDLYVGRKRALKASLQLRSNLTHSRPHLGGKVARGRAWGDQGRDPSQPEGPLGLGPRVLPSHQDRA</sequence>
<feature type="transmembrane region" description="Helical" evidence="2">
    <location>
        <begin position="154"/>
        <end position="171"/>
    </location>
</feature>
<keyword evidence="2" id="KW-0812">Transmembrane</keyword>
<dbReference type="InterPro" id="IPR052728">
    <property type="entry name" value="O2_lipid_transport_reg"/>
</dbReference>
<dbReference type="STRING" id="104452.A0A0L7KDT0"/>
<keyword evidence="2" id="KW-1133">Transmembrane helix</keyword>
<feature type="transmembrane region" description="Helical" evidence="2">
    <location>
        <begin position="128"/>
        <end position="147"/>
    </location>
</feature>
<dbReference type="AlphaFoldDB" id="A0A0L7KDT0"/>
<dbReference type="PANTHER" id="PTHR11161:SF0">
    <property type="entry name" value="O-ACYLTRANSFERASE LIKE PROTEIN"/>
    <property type="match status" value="1"/>
</dbReference>
<feature type="transmembrane region" description="Helical" evidence="2">
    <location>
        <begin position="287"/>
        <end position="306"/>
    </location>
</feature>
<feature type="transmembrane region" description="Helical" evidence="2">
    <location>
        <begin position="207"/>
        <end position="232"/>
    </location>
</feature>
<feature type="transmembrane region" description="Helical" evidence="2">
    <location>
        <begin position="6"/>
        <end position="30"/>
    </location>
</feature>
<dbReference type="PANTHER" id="PTHR11161">
    <property type="entry name" value="O-ACYLTRANSFERASE"/>
    <property type="match status" value="1"/>
</dbReference>
<name>A0A0L7KDT0_OPEBR</name>
<comment type="caution">
    <text evidence="3">The sequence shown here is derived from an EMBL/GenBank/DDBJ whole genome shotgun (WGS) entry which is preliminary data.</text>
</comment>
<gene>
    <name evidence="3" type="ORF">OBRU01_25213</name>
</gene>
<feature type="region of interest" description="Disordered" evidence="1">
    <location>
        <begin position="380"/>
        <end position="423"/>
    </location>
</feature>
<accession>A0A0L7KDT0</accession>
<proteinExistence type="predicted"/>
<feature type="transmembrane region" description="Helical" evidence="2">
    <location>
        <begin position="244"/>
        <end position="267"/>
    </location>
</feature>
<evidence type="ECO:0000313" key="4">
    <source>
        <dbReference type="Proteomes" id="UP000037510"/>
    </source>
</evidence>
<feature type="transmembrane region" description="Helical" evidence="2">
    <location>
        <begin position="318"/>
        <end position="340"/>
    </location>
</feature>
<reference evidence="3 4" key="1">
    <citation type="journal article" date="2015" name="Genome Biol. Evol.">
        <title>The genome of winter moth (Operophtera brumata) provides a genomic perspective on sexual dimorphism and phenology.</title>
        <authorList>
            <person name="Derks M.F."/>
            <person name="Smit S."/>
            <person name="Salis L."/>
            <person name="Schijlen E."/>
            <person name="Bossers A."/>
            <person name="Mateman C."/>
            <person name="Pijl A.S."/>
            <person name="de Ridder D."/>
            <person name="Groenen M.A."/>
            <person name="Visser M.E."/>
            <person name="Megens H.J."/>
        </authorList>
    </citation>
    <scope>NUCLEOTIDE SEQUENCE [LARGE SCALE GENOMIC DNA]</scope>
    <source>
        <strain evidence="3">WM2013NL</strain>
        <tissue evidence="3">Head and thorax</tissue>
    </source>
</reference>
<evidence type="ECO:0000256" key="1">
    <source>
        <dbReference type="SAM" id="MobiDB-lite"/>
    </source>
</evidence>
<organism evidence="3 4">
    <name type="scientific">Operophtera brumata</name>
    <name type="common">Winter moth</name>
    <name type="synonym">Phalaena brumata</name>
    <dbReference type="NCBI Taxonomy" id="104452"/>
    <lineage>
        <taxon>Eukaryota</taxon>
        <taxon>Metazoa</taxon>
        <taxon>Ecdysozoa</taxon>
        <taxon>Arthropoda</taxon>
        <taxon>Hexapoda</taxon>
        <taxon>Insecta</taxon>
        <taxon>Pterygota</taxon>
        <taxon>Neoptera</taxon>
        <taxon>Endopterygota</taxon>
        <taxon>Lepidoptera</taxon>
        <taxon>Glossata</taxon>
        <taxon>Ditrysia</taxon>
        <taxon>Geometroidea</taxon>
        <taxon>Geometridae</taxon>
        <taxon>Larentiinae</taxon>
        <taxon>Operophtera</taxon>
    </lineage>
</organism>